<protein>
    <recommendedName>
        <fullName evidence="3">VOC domain-containing protein</fullName>
    </recommendedName>
</protein>
<dbReference type="SUPFAM" id="SSF54593">
    <property type="entry name" value="Glyoxalase/Bleomycin resistance protein/Dihydroxybiphenyl dioxygenase"/>
    <property type="match status" value="2"/>
</dbReference>
<dbReference type="InterPro" id="IPR029068">
    <property type="entry name" value="Glyas_Bleomycin-R_OHBP_Dase"/>
</dbReference>
<comment type="caution">
    <text evidence="1">The sequence shown here is derived from an EMBL/GenBank/DDBJ whole genome shotgun (WGS) entry which is preliminary data.</text>
</comment>
<organism evidence="1 2">
    <name type="scientific">Roseiterribacter gracilis</name>
    <dbReference type="NCBI Taxonomy" id="2812848"/>
    <lineage>
        <taxon>Bacteria</taxon>
        <taxon>Pseudomonadati</taxon>
        <taxon>Pseudomonadota</taxon>
        <taxon>Alphaproteobacteria</taxon>
        <taxon>Rhodospirillales</taxon>
        <taxon>Roseiterribacteraceae</taxon>
        <taxon>Roseiterribacter</taxon>
    </lineage>
</organism>
<reference evidence="1" key="1">
    <citation type="submission" date="2021-02" db="EMBL/GenBank/DDBJ databases">
        <title>Genome sequence of Rhodospirillales sp. strain TMPK1 isolated from soil.</title>
        <authorList>
            <person name="Nakai R."/>
            <person name="Kusada H."/>
            <person name="Tamaki H."/>
        </authorList>
    </citation>
    <scope>NUCLEOTIDE SEQUENCE</scope>
    <source>
        <strain evidence="1">TMPK1</strain>
    </source>
</reference>
<dbReference type="EMBL" id="BOPV01000001">
    <property type="protein sequence ID" value="GIL41089.1"/>
    <property type="molecule type" value="Genomic_DNA"/>
</dbReference>
<proteinExistence type="predicted"/>
<evidence type="ECO:0000313" key="1">
    <source>
        <dbReference type="EMBL" id="GIL41089.1"/>
    </source>
</evidence>
<name>A0A8S8XGT6_9PROT</name>
<accession>A0A8S8XGT6</accession>
<dbReference type="RefSeq" id="WP_420244430.1">
    <property type="nucleotide sequence ID" value="NZ_BOPV01000001.1"/>
</dbReference>
<evidence type="ECO:0008006" key="3">
    <source>
        <dbReference type="Google" id="ProtNLM"/>
    </source>
</evidence>
<keyword evidence="2" id="KW-1185">Reference proteome</keyword>
<dbReference type="Proteomes" id="UP000681075">
    <property type="component" value="Unassembled WGS sequence"/>
</dbReference>
<sequence>MLGAIRAVTTTVPDLDAVEQAYVSYLHYHPVARGRLDDATATSWNAPAAAGSRWLAMQPASGEPTCLRFVERPATVGFRALTTFGWNATEITVQDVDALAPRFADSPFQIIGAPADLDGVPMIRAMQLLGPAGECLYLTRIAPGSGFDLAPALSPVGRVFITVVGGPDIEALRSFYAARFGNQPTPAKETRIRVLSRANGLPAEETKHGLAVLPLADGTLFELDRYPPGTGPRPCRDGDLPPGMAIVTCEVESIDGATIASTLPPYVGARSATLRGAAGELIELVTTADR</sequence>
<dbReference type="AlphaFoldDB" id="A0A8S8XGT6"/>
<gene>
    <name evidence="1" type="ORF">TMPK1_33260</name>
</gene>
<evidence type="ECO:0000313" key="2">
    <source>
        <dbReference type="Proteomes" id="UP000681075"/>
    </source>
</evidence>